<reference evidence="6 7" key="1">
    <citation type="submission" date="2023-02" db="EMBL/GenBank/DDBJ databases">
        <title>Genome sequencing required for Actinomycetospora new species description.</title>
        <authorList>
            <person name="Saimee Y."/>
            <person name="Duangmal K."/>
        </authorList>
    </citation>
    <scope>NUCLEOTIDE SEQUENCE [LARGE SCALE GENOMIC DNA]</scope>
    <source>
        <strain evidence="6 7">DW7H6</strain>
    </source>
</reference>
<gene>
    <name evidence="6" type="ORF">PGB27_08875</name>
</gene>
<keyword evidence="4" id="KW-0503">Monooxygenase</keyword>
<dbReference type="InterPro" id="IPR036661">
    <property type="entry name" value="Luciferase-like_sf"/>
</dbReference>
<dbReference type="EMBL" id="JAQZAO010000003">
    <property type="protein sequence ID" value="MDD7965464.1"/>
    <property type="molecule type" value="Genomic_DNA"/>
</dbReference>
<dbReference type="InterPro" id="IPR050766">
    <property type="entry name" value="Bact_Lucif_Oxidored"/>
</dbReference>
<comment type="caution">
    <text evidence="6">The sequence shown here is derived from an EMBL/GenBank/DDBJ whole genome shotgun (WGS) entry which is preliminary data.</text>
</comment>
<evidence type="ECO:0000256" key="1">
    <source>
        <dbReference type="ARBA" id="ARBA00010426"/>
    </source>
</evidence>
<dbReference type="InterPro" id="IPR011251">
    <property type="entry name" value="Luciferase-like_dom"/>
</dbReference>
<evidence type="ECO:0000256" key="3">
    <source>
        <dbReference type="ARBA" id="ARBA00023002"/>
    </source>
</evidence>
<dbReference type="PANTHER" id="PTHR30137:SF16">
    <property type="entry name" value="BLL0895 PROTEIN"/>
    <property type="match status" value="1"/>
</dbReference>
<feature type="domain" description="Luciferase-like" evidence="5">
    <location>
        <begin position="12"/>
        <end position="317"/>
    </location>
</feature>
<dbReference type="Proteomes" id="UP001300763">
    <property type="component" value="Unassembled WGS sequence"/>
</dbReference>
<evidence type="ECO:0000256" key="4">
    <source>
        <dbReference type="ARBA" id="ARBA00023033"/>
    </source>
</evidence>
<proteinExistence type="inferred from homology"/>
<comment type="similarity">
    <text evidence="1">Belongs to the bacterial luciferase oxidoreductase family.</text>
</comment>
<dbReference type="RefSeq" id="WP_274200005.1">
    <property type="nucleotide sequence ID" value="NZ_JAQZAO010000003.1"/>
</dbReference>
<dbReference type="Pfam" id="PF00296">
    <property type="entry name" value="Bac_luciferase"/>
    <property type="match status" value="1"/>
</dbReference>
<sequence length="356" mass="39429">MKASLQLLFQNPQETGLTDAQLYAAELGLADLAESLGFSAVWCVEHHFDAPYSMCPDNTQLLSYLAARTEHIELVPGAIILPWWSQPLRVAEKVALLDVLAGGRVRLGLGRGLSRSEYASMGIDMNESRDRFDEAAELVLNALDTGKAVGDGPYFHQPEATLAPAPPKGFRDRMVCIAMSPDSLGVAARLGAAMATFVQFPIEQHAPLIKNYQDEFRTAQGHEPPPPTLTEFVYCSEDPEEAERMATEYISKYFISVVKHYEFAGVHFGETKGYQSYDAVAAMIREAGQEAAAQGYVHAQTWGTPDQILEKIRHRRDVIGEYDLNCAFYYAGLPIEKAEASMRLFSEKVIPELKAF</sequence>
<dbReference type="Gene3D" id="3.20.20.30">
    <property type="entry name" value="Luciferase-like domain"/>
    <property type="match status" value="1"/>
</dbReference>
<organism evidence="6 7">
    <name type="scientific">Actinomycetospora lemnae</name>
    <dbReference type="NCBI Taxonomy" id="3019891"/>
    <lineage>
        <taxon>Bacteria</taxon>
        <taxon>Bacillati</taxon>
        <taxon>Actinomycetota</taxon>
        <taxon>Actinomycetes</taxon>
        <taxon>Pseudonocardiales</taxon>
        <taxon>Pseudonocardiaceae</taxon>
        <taxon>Actinomycetospora</taxon>
    </lineage>
</organism>
<evidence type="ECO:0000313" key="6">
    <source>
        <dbReference type="EMBL" id="MDD7965464.1"/>
    </source>
</evidence>
<name>A0ABT5SRP5_9PSEU</name>
<keyword evidence="3" id="KW-0560">Oxidoreductase</keyword>
<evidence type="ECO:0000259" key="5">
    <source>
        <dbReference type="Pfam" id="PF00296"/>
    </source>
</evidence>
<keyword evidence="7" id="KW-1185">Reference proteome</keyword>
<evidence type="ECO:0000256" key="2">
    <source>
        <dbReference type="ARBA" id="ARBA00022630"/>
    </source>
</evidence>
<dbReference type="SUPFAM" id="SSF51679">
    <property type="entry name" value="Bacterial luciferase-like"/>
    <property type="match status" value="1"/>
</dbReference>
<evidence type="ECO:0000313" key="7">
    <source>
        <dbReference type="Proteomes" id="UP001300763"/>
    </source>
</evidence>
<dbReference type="PANTHER" id="PTHR30137">
    <property type="entry name" value="LUCIFERASE-LIKE MONOOXYGENASE"/>
    <property type="match status" value="1"/>
</dbReference>
<accession>A0ABT5SRP5</accession>
<keyword evidence="2" id="KW-0285">Flavoprotein</keyword>
<protein>
    <submittedName>
        <fullName evidence="6">LLM class flavin-dependent oxidoreductase</fullName>
    </submittedName>
</protein>